<sequence length="298" mass="33449">MTFFFRAILFVTSLFPALIEGQALKPRTVWFDESCRNNPNVEVDKLWGIIQQMKADAQDNARVPVGKLYEHIFKDSNNAAFISATLNAISNDLVATKDEANTLIFCDEDARFKVATDEEAKCKNSQRTKKLIIDRVSDIVYDGHTLCSKTVGRATMGGTYCNNKLNDEKRCSITLCKDGIFFKSTQRRGGLYRFQEGNTDFSIDDGAAESGPLIDNWNLLDTVILHEITHTIHNEDAQPFPMWIDIGYEWNGVKDLYAAQAKQNADSMAYFGLGSWIQKSASQGPYRVLKSGSIKKGQ</sequence>
<evidence type="ECO:0000256" key="1">
    <source>
        <dbReference type="SAM" id="SignalP"/>
    </source>
</evidence>
<protein>
    <recommendedName>
        <fullName evidence="4">Lysine-specific metallo-endopeptidase domain-containing protein</fullName>
    </recommendedName>
</protein>
<evidence type="ECO:0000313" key="3">
    <source>
        <dbReference type="Proteomes" id="UP000292402"/>
    </source>
</evidence>
<reference evidence="3" key="1">
    <citation type="journal article" date="2019" name="bioRxiv">
        <title>Genomics, evolutionary history and diagnostics of the Alternaria alternata species group including apple and Asian pear pathotypes.</title>
        <authorList>
            <person name="Armitage A.D."/>
            <person name="Cockerton H.M."/>
            <person name="Sreenivasaprasad S."/>
            <person name="Woodhall J.W."/>
            <person name="Lane C.R."/>
            <person name="Harrison R.J."/>
            <person name="Clarkson J.P."/>
        </authorList>
    </citation>
    <scope>NUCLEOTIDE SEQUENCE [LARGE SCALE GENOMIC DNA]</scope>
    <source>
        <strain evidence="3">FERA 1082</strain>
    </source>
</reference>
<evidence type="ECO:0008006" key="4">
    <source>
        <dbReference type="Google" id="ProtNLM"/>
    </source>
</evidence>
<accession>A0A4Q4M331</accession>
<dbReference type="AlphaFoldDB" id="A0A4Q4M331"/>
<organism evidence="2 3">
    <name type="scientific">Alternaria tenuissima</name>
    <dbReference type="NCBI Taxonomy" id="119927"/>
    <lineage>
        <taxon>Eukaryota</taxon>
        <taxon>Fungi</taxon>
        <taxon>Dikarya</taxon>
        <taxon>Ascomycota</taxon>
        <taxon>Pezizomycotina</taxon>
        <taxon>Dothideomycetes</taxon>
        <taxon>Pleosporomycetidae</taxon>
        <taxon>Pleosporales</taxon>
        <taxon>Pleosporineae</taxon>
        <taxon>Pleosporaceae</taxon>
        <taxon>Alternaria</taxon>
        <taxon>Alternaria sect. Alternaria</taxon>
        <taxon>Alternaria alternata complex</taxon>
    </lineage>
</organism>
<dbReference type="InterPro" id="IPR024079">
    <property type="entry name" value="MetalloPept_cat_dom_sf"/>
</dbReference>
<feature type="signal peptide" evidence="1">
    <location>
        <begin position="1"/>
        <end position="21"/>
    </location>
</feature>
<dbReference type="Gene3D" id="3.40.390.10">
    <property type="entry name" value="Collagenase (Catalytic Domain)"/>
    <property type="match status" value="1"/>
</dbReference>
<dbReference type="EMBL" id="PDXA01000056">
    <property type="protein sequence ID" value="RYN39907.1"/>
    <property type="molecule type" value="Genomic_DNA"/>
</dbReference>
<keyword evidence="1" id="KW-0732">Signal</keyword>
<dbReference type="GO" id="GO:0008237">
    <property type="term" value="F:metallopeptidase activity"/>
    <property type="evidence" value="ECO:0007669"/>
    <property type="project" value="InterPro"/>
</dbReference>
<name>A0A4Q4M331_9PLEO</name>
<proteinExistence type="predicted"/>
<feature type="chain" id="PRO_5020915998" description="Lysine-specific metallo-endopeptidase domain-containing protein" evidence="1">
    <location>
        <begin position="22"/>
        <end position="298"/>
    </location>
</feature>
<gene>
    <name evidence="2" type="ORF">AA0114_g11219</name>
</gene>
<evidence type="ECO:0000313" key="2">
    <source>
        <dbReference type="EMBL" id="RYN39907.1"/>
    </source>
</evidence>
<comment type="caution">
    <text evidence="2">The sequence shown here is derived from an EMBL/GenBank/DDBJ whole genome shotgun (WGS) entry which is preliminary data.</text>
</comment>
<dbReference type="Proteomes" id="UP000292402">
    <property type="component" value="Unassembled WGS sequence"/>
</dbReference>
<dbReference type="SUPFAM" id="SSF55486">
    <property type="entry name" value="Metalloproteases ('zincins'), catalytic domain"/>
    <property type="match status" value="1"/>
</dbReference>